<dbReference type="KEGG" id="srm:SRM_00115"/>
<gene>
    <name evidence="8" type="primary">nlpC</name>
    <name evidence="8" type="ordered locus">SRM_00115</name>
</gene>
<name>D5H4T1_SALRM</name>
<dbReference type="AlphaFoldDB" id="D5H4T1"/>
<evidence type="ECO:0000256" key="5">
    <source>
        <dbReference type="ARBA" id="ARBA00022807"/>
    </source>
</evidence>
<feature type="domain" description="NlpC/P60" evidence="7">
    <location>
        <begin position="79"/>
        <end position="199"/>
    </location>
</feature>
<dbReference type="SUPFAM" id="SSF54001">
    <property type="entry name" value="Cysteine proteinases"/>
    <property type="match status" value="1"/>
</dbReference>
<evidence type="ECO:0000256" key="1">
    <source>
        <dbReference type="ARBA" id="ARBA00007074"/>
    </source>
</evidence>
<evidence type="ECO:0000256" key="4">
    <source>
        <dbReference type="ARBA" id="ARBA00022801"/>
    </source>
</evidence>
<feature type="region of interest" description="Disordered" evidence="6">
    <location>
        <begin position="29"/>
        <end position="73"/>
    </location>
</feature>
<keyword evidence="8" id="KW-0449">Lipoprotein</keyword>
<keyword evidence="2" id="KW-0645">Protease</keyword>
<dbReference type="Gene3D" id="3.90.1720.10">
    <property type="entry name" value="endopeptidase domain like (from Nostoc punctiforme)"/>
    <property type="match status" value="1"/>
</dbReference>
<feature type="compositionally biased region" description="Polar residues" evidence="6">
    <location>
        <begin position="277"/>
        <end position="287"/>
    </location>
</feature>
<dbReference type="PROSITE" id="PS51257">
    <property type="entry name" value="PROKAR_LIPOPROTEIN"/>
    <property type="match status" value="1"/>
</dbReference>
<protein>
    <submittedName>
        <fullName evidence="8">Probable lipoprotein nlpC homolog [Precursor]</fullName>
    </submittedName>
</protein>
<evidence type="ECO:0000256" key="2">
    <source>
        <dbReference type="ARBA" id="ARBA00022670"/>
    </source>
</evidence>
<feature type="compositionally biased region" description="Basic and acidic residues" evidence="6">
    <location>
        <begin position="224"/>
        <end position="239"/>
    </location>
</feature>
<dbReference type="InterPro" id="IPR052062">
    <property type="entry name" value="Murein_DD/LD_carboxypeptidase"/>
</dbReference>
<reference evidence="8 9" key="1">
    <citation type="journal article" date="2010" name="ISME J.">
        <title>Fine-scale evolution: genomic, phenotypic and ecological differentiation in two coexisting Salinibacter ruber strains.</title>
        <authorList>
            <person name="Pena A."/>
            <person name="Teeling H."/>
            <person name="Huerta-Cepas J."/>
            <person name="Santos F."/>
            <person name="Yarza P."/>
            <person name="Brito-Echeverria J."/>
            <person name="Lucio M."/>
            <person name="Schmitt-Kopplin P."/>
            <person name="Meseguer I."/>
            <person name="Schenowitz C."/>
            <person name="Dossat C."/>
            <person name="Barbe V."/>
            <person name="Dopazo J."/>
            <person name="Rossello-Mora R."/>
            <person name="Schuler M."/>
            <person name="Glockner F.O."/>
            <person name="Amann R."/>
            <person name="Gabaldon T."/>
            <person name="Anton J."/>
        </authorList>
    </citation>
    <scope>NUCLEOTIDE SEQUENCE [LARGE SCALE GENOMIC DNA]</scope>
    <source>
        <strain evidence="8 9">M8</strain>
    </source>
</reference>
<organism evidence="8 9">
    <name type="scientific">Salinibacter ruber (strain M8)</name>
    <dbReference type="NCBI Taxonomy" id="761659"/>
    <lineage>
        <taxon>Bacteria</taxon>
        <taxon>Pseudomonadati</taxon>
        <taxon>Rhodothermota</taxon>
        <taxon>Rhodothermia</taxon>
        <taxon>Rhodothermales</taxon>
        <taxon>Salinibacteraceae</taxon>
        <taxon>Salinibacter</taxon>
    </lineage>
</organism>
<dbReference type="Proteomes" id="UP000000933">
    <property type="component" value="Chromosome"/>
</dbReference>
<comment type="similarity">
    <text evidence="1">Belongs to the peptidase C40 family.</text>
</comment>
<reference evidence="9" key="2">
    <citation type="submission" date="2010-04" db="EMBL/GenBank/DDBJ databases">
        <title>Genome sequence of Salinibacter ruber M8.</title>
        <authorList>
            <consortium name="Genoscope"/>
        </authorList>
    </citation>
    <scope>NUCLEOTIDE SEQUENCE [LARGE SCALE GENOMIC DNA]</scope>
    <source>
        <strain evidence="9">M8</strain>
    </source>
</reference>
<dbReference type="HOGENOM" id="CLU_863023_0_0_10"/>
<sequence>MLAPRSSWSAVLVSLGTLVLVLGLATGCSSSENTRKAPTPEPESPPSQPDRTDREAEDSTDADRRSEAQPEPVKVLRVPRVRRRIEAAAEDWMGVPYEWSGESKQGIDCSALVQTLYQEAFNWRLPRVTELQVQAGSTVTRQQLRPGDLVFFQPGGEGNHVGVYAGDREFIHASTSEGVTRTRLDDYWQRHYWTSRRVLGPSKVPDTLASQLVAYRYPDATGRASDRPVLADRDERGQDADPLPPADDEVSPVPDTTIIATDTEEPPAPGETDDQIRITSRSDTTALPSCADPDVQCGTRGGEGAFGDTTFASPDTTERIGW</sequence>
<evidence type="ECO:0000313" key="8">
    <source>
        <dbReference type="EMBL" id="CBH23036.1"/>
    </source>
</evidence>
<dbReference type="Pfam" id="PF00877">
    <property type="entry name" value="NLPC_P60"/>
    <property type="match status" value="1"/>
</dbReference>
<evidence type="ECO:0000313" key="9">
    <source>
        <dbReference type="Proteomes" id="UP000000933"/>
    </source>
</evidence>
<keyword evidence="4" id="KW-0378">Hydrolase</keyword>
<feature type="region of interest" description="Disordered" evidence="6">
    <location>
        <begin position="223"/>
        <end position="322"/>
    </location>
</feature>
<dbReference type="PANTHER" id="PTHR47360">
    <property type="entry name" value="MUREIN DD-ENDOPEPTIDASE MEPS/MUREIN LD-CARBOXYPEPTIDASE"/>
    <property type="match status" value="1"/>
</dbReference>
<dbReference type="InterPro" id="IPR000064">
    <property type="entry name" value="NLP_P60_dom"/>
</dbReference>
<dbReference type="InterPro" id="IPR038765">
    <property type="entry name" value="Papain-like_cys_pep_sf"/>
</dbReference>
<proteinExistence type="inferred from homology"/>
<evidence type="ECO:0000259" key="7">
    <source>
        <dbReference type="PROSITE" id="PS51935"/>
    </source>
</evidence>
<dbReference type="GO" id="GO:0006508">
    <property type="term" value="P:proteolysis"/>
    <property type="evidence" value="ECO:0007669"/>
    <property type="project" value="UniProtKB-KW"/>
</dbReference>
<accession>D5H4T1</accession>
<dbReference type="EMBL" id="FP565814">
    <property type="protein sequence ID" value="CBH23036.1"/>
    <property type="molecule type" value="Genomic_DNA"/>
</dbReference>
<evidence type="ECO:0000256" key="6">
    <source>
        <dbReference type="SAM" id="MobiDB-lite"/>
    </source>
</evidence>
<evidence type="ECO:0000256" key="3">
    <source>
        <dbReference type="ARBA" id="ARBA00022729"/>
    </source>
</evidence>
<keyword evidence="3" id="KW-0732">Signal</keyword>
<keyword evidence="5" id="KW-0788">Thiol protease</keyword>
<dbReference type="PANTHER" id="PTHR47360:SF1">
    <property type="entry name" value="ENDOPEPTIDASE NLPC-RELATED"/>
    <property type="match status" value="1"/>
</dbReference>
<dbReference type="RefSeq" id="WP_013060610.1">
    <property type="nucleotide sequence ID" value="NC_014032.1"/>
</dbReference>
<dbReference type="GO" id="GO:0008234">
    <property type="term" value="F:cysteine-type peptidase activity"/>
    <property type="evidence" value="ECO:0007669"/>
    <property type="project" value="UniProtKB-KW"/>
</dbReference>
<dbReference type="PROSITE" id="PS51935">
    <property type="entry name" value="NLPC_P60"/>
    <property type="match status" value="1"/>
</dbReference>
<feature type="compositionally biased region" description="Pro residues" evidence="6">
    <location>
        <begin position="39"/>
        <end position="48"/>
    </location>
</feature>